<dbReference type="Pfam" id="PF04548">
    <property type="entry name" value="AIG1"/>
    <property type="match status" value="2"/>
</dbReference>
<accession>A0A2H5Q7B3</accession>
<proteinExistence type="inferred from homology"/>
<organism evidence="6 7">
    <name type="scientific">Citrus unshiu</name>
    <name type="common">Satsuma mandarin</name>
    <name type="synonym">Citrus nobilis var. unshiu</name>
    <dbReference type="NCBI Taxonomy" id="55188"/>
    <lineage>
        <taxon>Eukaryota</taxon>
        <taxon>Viridiplantae</taxon>
        <taxon>Streptophyta</taxon>
        <taxon>Embryophyta</taxon>
        <taxon>Tracheophyta</taxon>
        <taxon>Spermatophyta</taxon>
        <taxon>Magnoliopsida</taxon>
        <taxon>eudicotyledons</taxon>
        <taxon>Gunneridae</taxon>
        <taxon>Pentapetalae</taxon>
        <taxon>rosids</taxon>
        <taxon>malvids</taxon>
        <taxon>Sapindales</taxon>
        <taxon>Rutaceae</taxon>
        <taxon>Aurantioideae</taxon>
        <taxon>Citrus</taxon>
    </lineage>
</organism>
<keyword evidence="2" id="KW-0547">Nucleotide-binding</keyword>
<reference evidence="6 7" key="1">
    <citation type="journal article" date="2017" name="Front. Genet.">
        <title>Draft sequencing of the heterozygous diploid genome of Satsuma (Citrus unshiu Marc.) using a hybrid assembly approach.</title>
        <authorList>
            <person name="Shimizu T."/>
            <person name="Tanizawa Y."/>
            <person name="Mochizuki T."/>
            <person name="Nagasaki H."/>
            <person name="Yoshioka T."/>
            <person name="Toyoda A."/>
            <person name="Fujiyama A."/>
            <person name="Kaminuma E."/>
            <person name="Nakamura Y."/>
        </authorList>
    </citation>
    <scope>NUCLEOTIDE SEQUENCE [LARGE SCALE GENOMIC DNA]</scope>
    <source>
        <strain evidence="7">cv. Miyagawa wase</strain>
    </source>
</reference>
<protein>
    <recommendedName>
        <fullName evidence="5">AIG1-type G domain-containing protein</fullName>
    </recommendedName>
</protein>
<feature type="compositionally biased region" description="Basic and acidic residues" evidence="4">
    <location>
        <begin position="316"/>
        <end position="328"/>
    </location>
</feature>
<keyword evidence="7" id="KW-1185">Reference proteome</keyword>
<gene>
    <name evidence="6" type="ORF">CUMW_202300</name>
</gene>
<comment type="caution">
    <text evidence="6">The sequence shown here is derived from an EMBL/GenBank/DDBJ whole genome shotgun (WGS) entry which is preliminary data.</text>
</comment>
<comment type="similarity">
    <text evidence="1">Belongs to the TRAFAC class TrmE-Era-EngA-EngB-Septin-like GTPase superfamily. AIG1/Toc34/Toc159-like paraseptin GTPase family. IAN subfamily.</text>
</comment>
<feature type="domain" description="AIG1-type G" evidence="5">
    <location>
        <begin position="18"/>
        <end position="257"/>
    </location>
</feature>
<evidence type="ECO:0000256" key="2">
    <source>
        <dbReference type="ARBA" id="ARBA00022741"/>
    </source>
</evidence>
<dbReference type="STRING" id="55188.A0A2H5Q7B3"/>
<sequence length="342" mass="37992">MMGGRVIDADSKPNSPSNGERNLVLVGRTGNGKSATANSILGKKAFMSKAGSSGVTKTCEMQRTMLKAGQVVNVIDTPGLFDSSADPEFVSKEIVKCIGMAKDGIHAVLLVFSIRNRFSKEEGAAIHILESLFGKKISDYMIVVFTGGDELEDNDETLEDYLGRECPKPLKASRLKVPFSIVLHFLNGFLMPCGIDRRGDWLEILQLCDNRCVLFDNKTKDAAKRTEQVGKLLSLVNSVIVQNGGQPYTDEIFAELKRAELKEQMKKSYDDQLKRITEMFEYKLKETTTRLEQQLAEEQAARLKAEQATQSAQTKSNDEIGKLKKDTAELREQPKNGWCAIL</sequence>
<evidence type="ECO:0000256" key="4">
    <source>
        <dbReference type="SAM" id="MobiDB-lite"/>
    </source>
</evidence>
<dbReference type="FunFam" id="3.40.50.300:FF:000840">
    <property type="entry name" value="Immune-associated nucleotide-binding protein 9"/>
    <property type="match status" value="1"/>
</dbReference>
<dbReference type="PANTHER" id="PTHR10903:SF184">
    <property type="entry name" value="GTP-BINDING PROTEIN A"/>
    <property type="match status" value="1"/>
</dbReference>
<evidence type="ECO:0000256" key="3">
    <source>
        <dbReference type="ARBA" id="ARBA00023134"/>
    </source>
</evidence>
<dbReference type="InterPro" id="IPR045058">
    <property type="entry name" value="GIMA/IAN/Toc"/>
</dbReference>
<feature type="region of interest" description="Disordered" evidence="4">
    <location>
        <begin position="1"/>
        <end position="21"/>
    </location>
</feature>
<dbReference type="InterPro" id="IPR027417">
    <property type="entry name" value="P-loop_NTPase"/>
</dbReference>
<keyword evidence="3" id="KW-0342">GTP-binding</keyword>
<dbReference type="Proteomes" id="UP000236630">
    <property type="component" value="Unassembled WGS sequence"/>
</dbReference>
<dbReference type="CDD" id="cd01852">
    <property type="entry name" value="AIG1"/>
    <property type="match status" value="1"/>
</dbReference>
<dbReference type="InterPro" id="IPR006703">
    <property type="entry name" value="G_AIG1"/>
</dbReference>
<dbReference type="PANTHER" id="PTHR10903">
    <property type="entry name" value="GTPASE, IMAP FAMILY MEMBER-RELATED"/>
    <property type="match status" value="1"/>
</dbReference>
<feature type="region of interest" description="Disordered" evidence="4">
    <location>
        <begin position="306"/>
        <end position="328"/>
    </location>
</feature>
<evidence type="ECO:0000259" key="5">
    <source>
        <dbReference type="PROSITE" id="PS51720"/>
    </source>
</evidence>
<evidence type="ECO:0000313" key="6">
    <source>
        <dbReference type="EMBL" id="GAY60483.1"/>
    </source>
</evidence>
<dbReference type="PROSITE" id="PS51720">
    <property type="entry name" value="G_AIG1"/>
    <property type="match status" value="1"/>
</dbReference>
<name>A0A2H5Q7B3_CITUN</name>
<dbReference type="Gene3D" id="3.40.50.300">
    <property type="entry name" value="P-loop containing nucleotide triphosphate hydrolases"/>
    <property type="match status" value="1"/>
</dbReference>
<dbReference type="GO" id="GO:0005525">
    <property type="term" value="F:GTP binding"/>
    <property type="evidence" value="ECO:0007669"/>
    <property type="project" value="UniProtKB-KW"/>
</dbReference>
<dbReference type="AlphaFoldDB" id="A0A2H5Q7B3"/>
<dbReference type="SUPFAM" id="SSF52540">
    <property type="entry name" value="P-loop containing nucleoside triphosphate hydrolases"/>
    <property type="match status" value="1"/>
</dbReference>
<dbReference type="EMBL" id="BDQV01000237">
    <property type="protein sequence ID" value="GAY60483.1"/>
    <property type="molecule type" value="Genomic_DNA"/>
</dbReference>
<evidence type="ECO:0000256" key="1">
    <source>
        <dbReference type="ARBA" id="ARBA00008535"/>
    </source>
</evidence>
<evidence type="ECO:0000313" key="7">
    <source>
        <dbReference type="Proteomes" id="UP000236630"/>
    </source>
</evidence>